<feature type="compositionally biased region" description="Pro residues" evidence="1">
    <location>
        <begin position="78"/>
        <end position="98"/>
    </location>
</feature>
<dbReference type="InterPro" id="IPR052774">
    <property type="entry name" value="Celegans_DevNeuronal_Protein"/>
</dbReference>
<gene>
    <name evidence="5" type="ORF">QE152_g4830</name>
</gene>
<dbReference type="InterPro" id="IPR001507">
    <property type="entry name" value="ZP_dom"/>
</dbReference>
<dbReference type="Pfam" id="PF00024">
    <property type="entry name" value="PAN_1"/>
    <property type="match status" value="1"/>
</dbReference>
<dbReference type="CDD" id="cd01099">
    <property type="entry name" value="PAN_AP_HGF"/>
    <property type="match status" value="1"/>
</dbReference>
<feature type="region of interest" description="Disordered" evidence="1">
    <location>
        <begin position="57"/>
        <end position="140"/>
    </location>
</feature>
<protein>
    <submittedName>
        <fullName evidence="5">Zona pellucida-like domain</fullName>
    </submittedName>
</protein>
<organism evidence="5 6">
    <name type="scientific">Popillia japonica</name>
    <name type="common">Japanese beetle</name>
    <dbReference type="NCBI Taxonomy" id="7064"/>
    <lineage>
        <taxon>Eukaryota</taxon>
        <taxon>Metazoa</taxon>
        <taxon>Ecdysozoa</taxon>
        <taxon>Arthropoda</taxon>
        <taxon>Hexapoda</taxon>
        <taxon>Insecta</taxon>
        <taxon>Pterygota</taxon>
        <taxon>Neoptera</taxon>
        <taxon>Endopterygota</taxon>
        <taxon>Coleoptera</taxon>
        <taxon>Polyphaga</taxon>
        <taxon>Scarabaeiformia</taxon>
        <taxon>Scarabaeidae</taxon>
        <taxon>Rutelinae</taxon>
        <taxon>Popillia</taxon>
    </lineage>
</organism>
<dbReference type="PANTHER" id="PTHR47327">
    <property type="entry name" value="FI18240P1-RELATED"/>
    <property type="match status" value="1"/>
</dbReference>
<keyword evidence="6" id="KW-1185">Reference proteome</keyword>
<sequence length="1058" mass="118519">MLHEIDTHLINPSTTCAGIESKHLCRSHSRYRYGRTLSTPVLLARVLNRNTYADHIVGTDMDSPERPPSGGHGGIRPGMPPSRPYPPQGDGPGYPYPPSSSGGSGYDYPSRFPPSSGGYDRPERPHPPGRYPSPYDEPNLYDEFRHHGRLPDIIPFPTTPVQVPHRYPDARPPVPGDERYGDYDVPNYRPSYPIGEDRYGPGVTDQETFTSRDIQETDTSRAEIEIDTSQTEIDTRLEIEIDSRLTIDIHLVIDTGLVELSMTDMTLIYHINPIDLDLEIILLLLGMVIAIGLHLPDRESTSGTTEALLEINMVATIGTIPDSLTISLEIDIDRRIDMCRETSIVLAIDSETVIDTILEIRMAMIVIDINYRPGDRFGNGYRYNTGNKNGDDSYRYKFSYYGDDRYGGPNYPFYSNRRPARPLDDRRPARPISPGPDGPIYDDSFDGLGAHRPAYGSRCDGGDNFKQLATKRKIRKDYVVRFLARPSLRDCQLACVESTGFSCRSFNFREGPPVYEDDGDNCELSDRDSRDLDLNNPQFFEPGTSYNYYERSISREADGECLDVSQICNEDGMEFTLRTREGFFGRIYAYGYYDRCFFRGNGGTVNVLRISGSQGYPECGTQRYGDTMTNIVVVQFSDNVQTDRDKRFNLTCLFRGPGEAIVTSSYIGAGSGSPIPIEYLPAENTGIKSSRFKLWKSHTNRVFTGGKYVKLQGQVTHPVSRKTDHHDSRRGSLNVQVRSSSKVRLLILYQGRPTTTIAVGDPLTFKLEAQDGYNYITDIFATNVVARDPYTGRSVQLIDRYGCPVDAYVFPELDRGRNGDTLEANFNAFKIPESNYLIFEANVRTCKDGCQPAYCPSSSGRSEASFGRRRRSLNVTLTNQIQNDTSIEDDGQVSNDTLTITDTEEESESESPEQVRELIEVFESREELQLEARRADPLTESVCITPGEYQGLISAVFALTIILITISLFVGFAYRRYWSVMKKNLRADRASSNISSSYPATRSSGASGISIFGGGFQKPFSNFGRSNNFPALVKDDLDCPEPGQGRFGLSRTGARWSL</sequence>
<keyword evidence="2" id="KW-0812">Transmembrane</keyword>
<feature type="transmembrane region" description="Helical" evidence="2">
    <location>
        <begin position="952"/>
        <end position="974"/>
    </location>
</feature>
<dbReference type="AlphaFoldDB" id="A0AAW1MS89"/>
<dbReference type="PROSITE" id="PS50948">
    <property type="entry name" value="PAN"/>
    <property type="match status" value="1"/>
</dbReference>
<proteinExistence type="predicted"/>
<dbReference type="PROSITE" id="PS51034">
    <property type="entry name" value="ZP_2"/>
    <property type="match status" value="1"/>
</dbReference>
<evidence type="ECO:0000313" key="6">
    <source>
        <dbReference type="Proteomes" id="UP001458880"/>
    </source>
</evidence>
<evidence type="ECO:0000256" key="2">
    <source>
        <dbReference type="SAM" id="Phobius"/>
    </source>
</evidence>
<dbReference type="EMBL" id="JASPKY010000026">
    <property type="protein sequence ID" value="KAK9751709.1"/>
    <property type="molecule type" value="Genomic_DNA"/>
</dbReference>
<name>A0AAW1MS89_POPJA</name>
<feature type="region of interest" description="Disordered" evidence="1">
    <location>
        <begin position="417"/>
        <end position="438"/>
    </location>
</feature>
<dbReference type="Gene3D" id="3.50.4.10">
    <property type="entry name" value="Hepatocyte Growth Factor"/>
    <property type="match status" value="1"/>
</dbReference>
<evidence type="ECO:0000313" key="5">
    <source>
        <dbReference type="EMBL" id="KAK9751709.1"/>
    </source>
</evidence>
<dbReference type="SUPFAM" id="SSF57414">
    <property type="entry name" value="Hairpin loop containing domain-like"/>
    <property type="match status" value="1"/>
</dbReference>
<reference evidence="5 6" key="1">
    <citation type="journal article" date="2024" name="BMC Genomics">
        <title>De novo assembly and annotation of Popillia japonica's genome with initial clues to its potential as an invasive pest.</title>
        <authorList>
            <person name="Cucini C."/>
            <person name="Boschi S."/>
            <person name="Funari R."/>
            <person name="Cardaioli E."/>
            <person name="Iannotti N."/>
            <person name="Marturano G."/>
            <person name="Paoli F."/>
            <person name="Bruttini M."/>
            <person name="Carapelli A."/>
            <person name="Frati F."/>
            <person name="Nardi F."/>
        </authorList>
    </citation>
    <scope>NUCLEOTIDE SEQUENCE [LARGE SCALE GENOMIC DNA]</scope>
    <source>
        <strain evidence="5">DMR45628</strain>
    </source>
</reference>
<evidence type="ECO:0000259" key="3">
    <source>
        <dbReference type="PROSITE" id="PS50948"/>
    </source>
</evidence>
<feature type="region of interest" description="Disordered" evidence="1">
    <location>
        <begin position="157"/>
        <end position="184"/>
    </location>
</feature>
<evidence type="ECO:0000256" key="1">
    <source>
        <dbReference type="SAM" id="MobiDB-lite"/>
    </source>
</evidence>
<feature type="domain" description="Apple" evidence="3">
    <location>
        <begin position="459"/>
        <end position="553"/>
    </location>
</feature>
<feature type="domain" description="ZP" evidence="4">
    <location>
        <begin position="567"/>
        <end position="862"/>
    </location>
</feature>
<comment type="caution">
    <text evidence="5">The sequence shown here is derived from an EMBL/GenBank/DDBJ whole genome shotgun (WGS) entry which is preliminary data.</text>
</comment>
<dbReference type="SMART" id="SM00473">
    <property type="entry name" value="PAN_AP"/>
    <property type="match status" value="1"/>
</dbReference>
<keyword evidence="2" id="KW-1133">Transmembrane helix</keyword>
<dbReference type="PANTHER" id="PTHR47327:SF9">
    <property type="entry name" value="NO MECHANORECEPTOR POTENTIAL A, ISOFORM A"/>
    <property type="match status" value="1"/>
</dbReference>
<keyword evidence="2" id="KW-0472">Membrane</keyword>
<dbReference type="GO" id="GO:0009653">
    <property type="term" value="P:anatomical structure morphogenesis"/>
    <property type="evidence" value="ECO:0007669"/>
    <property type="project" value="TreeGrafter"/>
</dbReference>
<dbReference type="Proteomes" id="UP001458880">
    <property type="component" value="Unassembled WGS sequence"/>
</dbReference>
<dbReference type="SMART" id="SM00241">
    <property type="entry name" value="ZP"/>
    <property type="match status" value="1"/>
</dbReference>
<dbReference type="InterPro" id="IPR003609">
    <property type="entry name" value="Pan_app"/>
</dbReference>
<accession>A0AAW1MS89</accession>
<evidence type="ECO:0000259" key="4">
    <source>
        <dbReference type="PROSITE" id="PS51034"/>
    </source>
</evidence>